<dbReference type="KEGG" id="pbj:VN24_17170"/>
<dbReference type="EMBL" id="CP011058">
    <property type="protein sequence ID" value="AJY75968.1"/>
    <property type="molecule type" value="Genomic_DNA"/>
</dbReference>
<evidence type="ECO:0000313" key="3">
    <source>
        <dbReference type="Proteomes" id="UP000032633"/>
    </source>
</evidence>
<dbReference type="OrthoDB" id="9793586at2"/>
<sequence length="65" mass="7444">MSRKFTKSITRKTPLSDFGRFGPDTYVVSLQNEICSREILPKYFPKENIIIGVTTYSSDLPDQGR</sequence>
<dbReference type="PATRIC" id="fig|1126833.4.peg.3766"/>
<dbReference type="RefSeq" id="WP_045671396.1">
    <property type="nucleotide sequence ID" value="NZ_CP011058.1"/>
</dbReference>
<name>A0A0D5NM06_9BACL</name>
<dbReference type="Proteomes" id="UP000032633">
    <property type="component" value="Chromosome"/>
</dbReference>
<accession>A0A0D5NM06</accession>
<dbReference type="InterPro" id="IPR013332">
    <property type="entry name" value="KPR_N"/>
</dbReference>
<feature type="domain" description="Ketopantoate reductase N-terminal" evidence="1">
    <location>
        <begin position="6"/>
        <end position="64"/>
    </location>
</feature>
<dbReference type="Pfam" id="PF02558">
    <property type="entry name" value="ApbA"/>
    <property type="match status" value="1"/>
</dbReference>
<reference evidence="2 3" key="1">
    <citation type="journal article" date="2015" name="J. Biotechnol.">
        <title>Complete genome sequence of Paenibacillus beijingensis 7188(T) (=DSM 24997(T)), a novel rhizobacterium from jujube garden soil.</title>
        <authorList>
            <person name="Kwak Y."/>
            <person name="Shin J.H."/>
        </authorList>
    </citation>
    <scope>NUCLEOTIDE SEQUENCE [LARGE SCALE GENOMIC DNA]</scope>
    <source>
        <strain evidence="2 3">DSM 24997</strain>
    </source>
</reference>
<keyword evidence="3" id="KW-1185">Reference proteome</keyword>
<evidence type="ECO:0000259" key="1">
    <source>
        <dbReference type="Pfam" id="PF02558"/>
    </source>
</evidence>
<reference evidence="3" key="2">
    <citation type="submission" date="2015-03" db="EMBL/GenBank/DDBJ databases">
        <title>Genome sequence of Paenibacillus beijingensis strain DSM 24997T.</title>
        <authorList>
            <person name="Kwak Y."/>
            <person name="Shin J.-H."/>
        </authorList>
    </citation>
    <scope>NUCLEOTIDE SEQUENCE [LARGE SCALE GENOMIC DNA]</scope>
    <source>
        <strain evidence="3">DSM 24997</strain>
    </source>
</reference>
<gene>
    <name evidence="2" type="ORF">VN24_17170</name>
</gene>
<protein>
    <recommendedName>
        <fullName evidence="1">Ketopantoate reductase N-terminal domain-containing protein</fullName>
    </recommendedName>
</protein>
<dbReference type="AlphaFoldDB" id="A0A0D5NM06"/>
<dbReference type="HOGENOM" id="CLU_2845623_0_0_9"/>
<proteinExistence type="predicted"/>
<evidence type="ECO:0000313" key="2">
    <source>
        <dbReference type="EMBL" id="AJY75968.1"/>
    </source>
</evidence>
<dbReference type="Gene3D" id="3.40.50.720">
    <property type="entry name" value="NAD(P)-binding Rossmann-like Domain"/>
    <property type="match status" value="1"/>
</dbReference>
<organism evidence="2 3">
    <name type="scientific">Paenibacillus beijingensis</name>
    <dbReference type="NCBI Taxonomy" id="1126833"/>
    <lineage>
        <taxon>Bacteria</taxon>
        <taxon>Bacillati</taxon>
        <taxon>Bacillota</taxon>
        <taxon>Bacilli</taxon>
        <taxon>Bacillales</taxon>
        <taxon>Paenibacillaceae</taxon>
        <taxon>Paenibacillus</taxon>
    </lineage>
</organism>